<dbReference type="KEGG" id="acae:HYG86_06620"/>
<evidence type="ECO:0000313" key="2">
    <source>
        <dbReference type="Proteomes" id="UP000516160"/>
    </source>
</evidence>
<dbReference type="EMBL" id="CP058559">
    <property type="protein sequence ID" value="QNO14469.1"/>
    <property type="molecule type" value="Genomic_DNA"/>
</dbReference>
<dbReference type="Proteomes" id="UP000516160">
    <property type="component" value="Chromosome"/>
</dbReference>
<reference evidence="1 2" key="1">
    <citation type="submission" date="2020-07" db="EMBL/GenBank/DDBJ databases">
        <title>Alkalicella. sp. LB2 genome.</title>
        <authorList>
            <person name="Postec A."/>
            <person name="Quemeneur M."/>
        </authorList>
    </citation>
    <scope>NUCLEOTIDE SEQUENCE [LARGE SCALE GENOMIC DNA]</scope>
    <source>
        <strain evidence="1 2">LB2</strain>
    </source>
</reference>
<dbReference type="RefSeq" id="WP_213168186.1">
    <property type="nucleotide sequence ID" value="NZ_CP058559.1"/>
</dbReference>
<protein>
    <submittedName>
        <fullName evidence="1">NETI motif-containing protein</fullName>
    </submittedName>
</protein>
<proteinExistence type="predicted"/>
<dbReference type="InterPro" id="IPR025930">
    <property type="entry name" value="NETI"/>
</dbReference>
<gene>
    <name evidence="1" type="ORF">HYG86_06620</name>
</gene>
<organism evidence="1 2">
    <name type="scientific">Alkalicella caledoniensis</name>
    <dbReference type="NCBI Taxonomy" id="2731377"/>
    <lineage>
        <taxon>Bacteria</taxon>
        <taxon>Bacillati</taxon>
        <taxon>Bacillota</taxon>
        <taxon>Clostridia</taxon>
        <taxon>Eubacteriales</taxon>
        <taxon>Proteinivoracaceae</taxon>
        <taxon>Alkalicella</taxon>
    </lineage>
</organism>
<sequence length="70" mass="8370">MKKDKKQRFQVSDNETIEQCLIRMDKEGYTPIRRIEEPIFQEVIKNGKTEIEVAKQQIIFEGKLKDEHYG</sequence>
<dbReference type="Pfam" id="PF14044">
    <property type="entry name" value="NETI"/>
    <property type="match status" value="1"/>
</dbReference>
<accession>A0A7G9W707</accession>
<evidence type="ECO:0000313" key="1">
    <source>
        <dbReference type="EMBL" id="QNO14469.1"/>
    </source>
</evidence>
<keyword evidence="2" id="KW-1185">Reference proteome</keyword>
<dbReference type="AlphaFoldDB" id="A0A7G9W707"/>
<name>A0A7G9W707_ALKCA</name>